<accession>A0A3E0U0G3</accession>
<organism evidence="5 6">
    <name type="scientific">Thalassotalea euphylliae</name>
    <dbReference type="NCBI Taxonomy" id="1655234"/>
    <lineage>
        <taxon>Bacteria</taxon>
        <taxon>Pseudomonadati</taxon>
        <taxon>Pseudomonadota</taxon>
        <taxon>Gammaproteobacteria</taxon>
        <taxon>Alteromonadales</taxon>
        <taxon>Colwelliaceae</taxon>
        <taxon>Thalassotalea</taxon>
    </lineage>
</organism>
<dbReference type="InterPro" id="IPR019734">
    <property type="entry name" value="TPR_rpt"/>
</dbReference>
<evidence type="ECO:0000256" key="4">
    <source>
        <dbReference type="SAM" id="Phobius"/>
    </source>
</evidence>
<keyword evidence="4" id="KW-1133">Transmembrane helix</keyword>
<dbReference type="RefSeq" id="WP_116014430.1">
    <property type="nucleotide sequence ID" value="NZ_QUOT01000001.1"/>
</dbReference>
<evidence type="ECO:0000256" key="2">
    <source>
        <dbReference type="ARBA" id="ARBA00022803"/>
    </source>
</evidence>
<reference evidence="6" key="1">
    <citation type="submission" date="2018-08" db="EMBL/GenBank/DDBJ databases">
        <title>Thalassotalea euphylliae genome.</title>
        <authorList>
            <person name="Summers S."/>
            <person name="Rice S.A."/>
            <person name="Freckelton M.L."/>
            <person name="Nedved B.T."/>
            <person name="Hadfield M.G."/>
        </authorList>
    </citation>
    <scope>NUCLEOTIDE SEQUENCE [LARGE SCALE GENOMIC DNA]</scope>
    <source>
        <strain evidence="6">H3</strain>
    </source>
</reference>
<keyword evidence="2 3" id="KW-0802">TPR repeat</keyword>
<comment type="caution">
    <text evidence="5">The sequence shown here is derived from an EMBL/GenBank/DDBJ whole genome shotgun (WGS) entry which is preliminary data.</text>
</comment>
<evidence type="ECO:0000313" key="5">
    <source>
        <dbReference type="EMBL" id="REL30224.1"/>
    </source>
</evidence>
<keyword evidence="1" id="KW-0677">Repeat</keyword>
<gene>
    <name evidence="5" type="ORF">DXX94_05615</name>
</gene>
<dbReference type="Gene3D" id="1.25.40.10">
    <property type="entry name" value="Tetratricopeptide repeat domain"/>
    <property type="match status" value="1"/>
</dbReference>
<dbReference type="InterPro" id="IPR011990">
    <property type="entry name" value="TPR-like_helical_dom_sf"/>
</dbReference>
<dbReference type="PANTHER" id="PTHR44227:SF3">
    <property type="entry name" value="PROTEIN O-MANNOSYL-TRANSFERASE TMTC4"/>
    <property type="match status" value="1"/>
</dbReference>
<evidence type="ECO:0000256" key="3">
    <source>
        <dbReference type="PROSITE-ProRule" id="PRU00339"/>
    </source>
</evidence>
<feature type="transmembrane region" description="Helical" evidence="4">
    <location>
        <begin position="183"/>
        <end position="213"/>
    </location>
</feature>
<keyword evidence="6" id="KW-1185">Reference proteome</keyword>
<dbReference type="PANTHER" id="PTHR44227">
    <property type="match status" value="1"/>
</dbReference>
<sequence length="599" mass="68723">MKRSLLIISALLLIVIVYFPGLSADFYLDDFSSIVNNSTIKPPVDWRVIAETYSLRTIPYILFAIQYENFLDNTFGYHLISLIIHCANALLIFFVLSLTLRISQQKEVVLSTQPLNESPSLIKTQIASSAAALASLIYAIHPQNSQAVIYIVQQIALLAAFFSFVSIYAFLKLRTSYRKKHYVLWGSALLLSFICAMLSKQNTVVLPIIWLMLEYFVIKRRAIELTRVSLLLGFTLVIAISAYLGGIDEFIAVIDKFTRENQELSRYEYVLTQLEVLAHYISQFYILHDFRLEYDTAIAVEFGNKQILFLLLHSFFIVLAFLLVKRKPILSLAVLSFYVLHLVESSFIPIRDVAFEHRTYLPNFAHALLISSIAYELLVKTKLRASVLAVASIVVIFLSLLTNERAKLWSDKFAFYEYEISISKRNPRLYMSMGQMYIDNNQCHLAVSYFDHAIKLYDMAHESNLGKQPELFQSYAKCLFSLGLRQNAFSLLNKLEQEALNPTQKAMVLGQKAKMLMELKRHKHAKQLLVKAYQLDDKNIYILVNLAICEAVLKNFKAAKFLLESALVINPEHEMAIDLLKKVSRVIQRSVNRKEEARQ</sequence>
<dbReference type="SMART" id="SM00028">
    <property type="entry name" value="TPR"/>
    <property type="match status" value="3"/>
</dbReference>
<evidence type="ECO:0000313" key="6">
    <source>
        <dbReference type="Proteomes" id="UP000256899"/>
    </source>
</evidence>
<evidence type="ECO:0000256" key="1">
    <source>
        <dbReference type="ARBA" id="ARBA00022737"/>
    </source>
</evidence>
<dbReference type="Proteomes" id="UP000256899">
    <property type="component" value="Unassembled WGS sequence"/>
</dbReference>
<dbReference type="EMBL" id="QUOT01000001">
    <property type="protein sequence ID" value="REL30224.1"/>
    <property type="molecule type" value="Genomic_DNA"/>
</dbReference>
<dbReference type="PROSITE" id="PS50005">
    <property type="entry name" value="TPR"/>
    <property type="match status" value="1"/>
</dbReference>
<feature type="transmembrane region" description="Helical" evidence="4">
    <location>
        <begin position="75"/>
        <end position="100"/>
    </location>
</feature>
<protein>
    <submittedName>
        <fullName evidence="5">Tetratricopeptide repeat protein</fullName>
    </submittedName>
</protein>
<dbReference type="AlphaFoldDB" id="A0A3E0U0G3"/>
<feature type="transmembrane region" description="Helical" evidence="4">
    <location>
        <begin position="147"/>
        <end position="171"/>
    </location>
</feature>
<feature type="transmembrane region" description="Helical" evidence="4">
    <location>
        <begin position="307"/>
        <end position="324"/>
    </location>
</feature>
<dbReference type="InterPro" id="IPR052346">
    <property type="entry name" value="O-mannosyl-transferase_TMTC"/>
</dbReference>
<keyword evidence="4" id="KW-0812">Transmembrane</keyword>
<feature type="transmembrane region" description="Helical" evidence="4">
    <location>
        <begin position="329"/>
        <end position="348"/>
    </location>
</feature>
<proteinExistence type="predicted"/>
<dbReference type="SUPFAM" id="SSF48452">
    <property type="entry name" value="TPR-like"/>
    <property type="match status" value="1"/>
</dbReference>
<feature type="transmembrane region" description="Helical" evidence="4">
    <location>
        <begin position="225"/>
        <end position="246"/>
    </location>
</feature>
<feature type="repeat" description="TPR" evidence="3">
    <location>
        <begin position="427"/>
        <end position="460"/>
    </location>
</feature>
<name>A0A3E0U0G3_9GAMM</name>
<feature type="transmembrane region" description="Helical" evidence="4">
    <location>
        <begin position="360"/>
        <end position="378"/>
    </location>
</feature>
<keyword evidence="4" id="KW-0472">Membrane</keyword>
<feature type="transmembrane region" description="Helical" evidence="4">
    <location>
        <begin position="385"/>
        <end position="402"/>
    </location>
</feature>